<feature type="compositionally biased region" description="Basic and acidic residues" evidence="4">
    <location>
        <begin position="127"/>
        <end position="148"/>
    </location>
</feature>
<evidence type="ECO:0000256" key="2">
    <source>
        <dbReference type="ARBA" id="ARBA00023274"/>
    </source>
</evidence>
<evidence type="ECO:0000313" key="7">
    <source>
        <dbReference type="Proteomes" id="UP000315983"/>
    </source>
</evidence>
<dbReference type="NCBIfam" id="TIGR00002">
    <property type="entry name" value="S16"/>
    <property type="match status" value="1"/>
</dbReference>
<accession>A0A542XGT7</accession>
<sequence>MAVKIRLLRMGKIRNPQYRIVIADSRTKRDGRAIEFVGIYQPKEDPSVIEVKSDRVQYWLSVGAQPSEAVQRLLEKTGDWQKFKGLPAPEPLKVAPERVDRKAAYEAEAKAAAGLAEAPTKPAKKAPKAEAAPKTEAAPKADAPKTEEQAGAGSGEQG</sequence>
<keyword evidence="1 3" id="KW-0689">Ribosomal protein</keyword>
<reference evidence="6 7" key="1">
    <citation type="submission" date="2019-06" db="EMBL/GenBank/DDBJ databases">
        <title>Sequencing the genomes of 1000 actinobacteria strains.</title>
        <authorList>
            <person name="Klenk H.-P."/>
        </authorList>
    </citation>
    <scope>NUCLEOTIDE SEQUENCE [LARGE SCALE GENOMIC DNA]</scope>
    <source>
        <strain evidence="6 7">DSM 44819</strain>
    </source>
</reference>
<dbReference type="GO" id="GO:0015935">
    <property type="term" value="C:small ribosomal subunit"/>
    <property type="evidence" value="ECO:0007669"/>
    <property type="project" value="TreeGrafter"/>
</dbReference>
<feature type="region of interest" description="Disordered" evidence="4">
    <location>
        <begin position="111"/>
        <end position="158"/>
    </location>
</feature>
<dbReference type="Pfam" id="PF00886">
    <property type="entry name" value="Ribosomal_S16"/>
    <property type="match status" value="1"/>
</dbReference>
<dbReference type="InterPro" id="IPR023803">
    <property type="entry name" value="Ribosomal_bS16_dom_sf"/>
</dbReference>
<comment type="caution">
    <text evidence="6">The sequence shown here is derived from an EMBL/GenBank/DDBJ whole genome shotgun (WGS) entry which is preliminary data.</text>
</comment>
<dbReference type="GO" id="GO:0006412">
    <property type="term" value="P:translation"/>
    <property type="evidence" value="ECO:0007669"/>
    <property type="project" value="UniProtKB-UniRule"/>
</dbReference>
<evidence type="ECO:0000256" key="4">
    <source>
        <dbReference type="SAM" id="MobiDB-lite"/>
    </source>
</evidence>
<dbReference type="Gene3D" id="3.30.1320.10">
    <property type="match status" value="1"/>
</dbReference>
<dbReference type="EMBL" id="BOQM01000007">
    <property type="protein sequence ID" value="GIM83068.1"/>
    <property type="molecule type" value="Genomic_DNA"/>
</dbReference>
<evidence type="ECO:0000313" key="6">
    <source>
        <dbReference type="EMBL" id="TQL35025.1"/>
    </source>
</evidence>
<dbReference type="HAMAP" id="MF_00385">
    <property type="entry name" value="Ribosomal_bS16"/>
    <property type="match status" value="1"/>
</dbReference>
<dbReference type="Proteomes" id="UP000315983">
    <property type="component" value="Unassembled WGS sequence"/>
</dbReference>
<dbReference type="PANTHER" id="PTHR12919:SF20">
    <property type="entry name" value="SMALL RIBOSOMAL SUBUNIT PROTEIN BS16M"/>
    <property type="match status" value="1"/>
</dbReference>
<dbReference type="OMA" id="REPHYRI"/>
<feature type="compositionally biased region" description="Low complexity" evidence="4">
    <location>
        <begin position="111"/>
        <end position="121"/>
    </location>
</feature>
<dbReference type="GO" id="GO:0005737">
    <property type="term" value="C:cytoplasm"/>
    <property type="evidence" value="ECO:0007669"/>
    <property type="project" value="UniProtKB-ARBA"/>
</dbReference>
<dbReference type="InterPro" id="IPR000307">
    <property type="entry name" value="Ribosomal_bS16"/>
</dbReference>
<proteinExistence type="inferred from homology"/>
<dbReference type="SUPFAM" id="SSF54565">
    <property type="entry name" value="Ribosomal protein S16"/>
    <property type="match status" value="1"/>
</dbReference>
<dbReference type="EMBL" id="VFOL01000001">
    <property type="protein sequence ID" value="TQL35025.1"/>
    <property type="molecule type" value="Genomic_DNA"/>
</dbReference>
<reference evidence="5 8" key="2">
    <citation type="submission" date="2021-03" db="EMBL/GenBank/DDBJ databases">
        <title>Whole genome shotgun sequence of Salinispora arenicola NBRC 105043.</title>
        <authorList>
            <person name="Komaki H."/>
            <person name="Tamura T."/>
        </authorList>
    </citation>
    <scope>NUCLEOTIDE SEQUENCE [LARGE SCALE GENOMIC DNA]</scope>
    <source>
        <strain evidence="5 8">NBRC 105043</strain>
    </source>
</reference>
<name>A0A542XGT7_SALAC</name>
<dbReference type="PANTHER" id="PTHR12919">
    <property type="entry name" value="30S RIBOSOMAL PROTEIN S16"/>
    <property type="match status" value="1"/>
</dbReference>
<keyword evidence="2 3" id="KW-0687">Ribonucleoprotein</keyword>
<dbReference type="AlphaFoldDB" id="A0A542XGT7"/>
<organism evidence="6 7">
    <name type="scientific">Salinispora arenicola</name>
    <dbReference type="NCBI Taxonomy" id="168697"/>
    <lineage>
        <taxon>Bacteria</taxon>
        <taxon>Bacillati</taxon>
        <taxon>Actinomycetota</taxon>
        <taxon>Actinomycetes</taxon>
        <taxon>Micromonosporales</taxon>
        <taxon>Micromonosporaceae</taxon>
        <taxon>Salinispora</taxon>
    </lineage>
</organism>
<dbReference type="Proteomes" id="UP000677457">
    <property type="component" value="Unassembled WGS sequence"/>
</dbReference>
<gene>
    <name evidence="3" type="primary">rpsP</name>
    <name evidence="6" type="ORF">FB564_0044</name>
    <name evidence="5" type="ORF">Sar04_10270</name>
</gene>
<dbReference type="SMR" id="A0A542XGT7"/>
<dbReference type="RefSeq" id="WP_012181411.1">
    <property type="nucleotide sequence ID" value="NZ_BOQM01000007.1"/>
</dbReference>
<keyword evidence="8" id="KW-1185">Reference proteome</keyword>
<evidence type="ECO:0000313" key="5">
    <source>
        <dbReference type="EMBL" id="GIM83068.1"/>
    </source>
</evidence>
<evidence type="ECO:0000256" key="3">
    <source>
        <dbReference type="HAMAP-Rule" id="MF_00385"/>
    </source>
</evidence>
<dbReference type="GO" id="GO:0003735">
    <property type="term" value="F:structural constituent of ribosome"/>
    <property type="evidence" value="ECO:0007669"/>
    <property type="project" value="InterPro"/>
</dbReference>
<dbReference type="GeneID" id="93769417"/>
<protein>
    <recommendedName>
        <fullName evidence="3">Small ribosomal subunit protein bS16</fullName>
    </recommendedName>
</protein>
<comment type="similarity">
    <text evidence="3">Belongs to the bacterial ribosomal protein bS16 family.</text>
</comment>
<dbReference type="NCBIfam" id="NF011093">
    <property type="entry name" value="PRK14520.1"/>
    <property type="match status" value="1"/>
</dbReference>
<evidence type="ECO:0000256" key="1">
    <source>
        <dbReference type="ARBA" id="ARBA00022980"/>
    </source>
</evidence>
<evidence type="ECO:0000313" key="8">
    <source>
        <dbReference type="Proteomes" id="UP000677457"/>
    </source>
</evidence>